<dbReference type="OrthoDB" id="3266505at2759"/>
<feature type="compositionally biased region" description="Low complexity" evidence="2">
    <location>
        <begin position="1"/>
        <end position="13"/>
    </location>
</feature>
<accession>A0A9P6LQJ0</accession>
<dbReference type="AlphaFoldDB" id="A0A9P6LQJ0"/>
<proteinExistence type="predicted"/>
<gene>
    <name evidence="4" type="ORF">CkaCkLH20_00877</name>
</gene>
<reference evidence="4" key="2">
    <citation type="submission" date="2020-11" db="EMBL/GenBank/DDBJ databases">
        <title>Whole genome sequencing of Colletotrichum sp.</title>
        <authorList>
            <person name="Li H."/>
        </authorList>
    </citation>
    <scope>NUCLEOTIDE SEQUENCE</scope>
    <source>
        <strain evidence="4">CkLH20</strain>
    </source>
</reference>
<evidence type="ECO:0000256" key="1">
    <source>
        <dbReference type="ARBA" id="ARBA00023242"/>
    </source>
</evidence>
<dbReference type="InterPro" id="IPR007219">
    <property type="entry name" value="XnlR_reg_dom"/>
</dbReference>
<evidence type="ECO:0000259" key="3">
    <source>
        <dbReference type="Pfam" id="PF04082"/>
    </source>
</evidence>
<organism evidence="4 5">
    <name type="scientific">Colletotrichum karsti</name>
    <dbReference type="NCBI Taxonomy" id="1095194"/>
    <lineage>
        <taxon>Eukaryota</taxon>
        <taxon>Fungi</taxon>
        <taxon>Dikarya</taxon>
        <taxon>Ascomycota</taxon>
        <taxon>Pezizomycotina</taxon>
        <taxon>Sordariomycetes</taxon>
        <taxon>Hypocreomycetidae</taxon>
        <taxon>Glomerellales</taxon>
        <taxon>Glomerellaceae</taxon>
        <taxon>Colletotrichum</taxon>
        <taxon>Colletotrichum boninense species complex</taxon>
    </lineage>
</organism>
<dbReference type="Pfam" id="PF04082">
    <property type="entry name" value="Fungal_trans"/>
    <property type="match status" value="1"/>
</dbReference>
<dbReference type="InterPro" id="IPR050987">
    <property type="entry name" value="AtrR-like"/>
</dbReference>
<dbReference type="GO" id="GO:0003700">
    <property type="term" value="F:DNA-binding transcription factor activity"/>
    <property type="evidence" value="ECO:0007669"/>
    <property type="project" value="InterPro"/>
</dbReference>
<evidence type="ECO:0000256" key="2">
    <source>
        <dbReference type="SAM" id="MobiDB-lite"/>
    </source>
</evidence>
<keyword evidence="1" id="KW-0539">Nucleus</keyword>
<dbReference type="GO" id="GO:0003677">
    <property type="term" value="F:DNA binding"/>
    <property type="evidence" value="ECO:0007669"/>
    <property type="project" value="InterPro"/>
</dbReference>
<dbReference type="GO" id="GO:0006351">
    <property type="term" value="P:DNA-templated transcription"/>
    <property type="evidence" value="ECO:0007669"/>
    <property type="project" value="InterPro"/>
</dbReference>
<dbReference type="CDD" id="cd12148">
    <property type="entry name" value="fungal_TF_MHR"/>
    <property type="match status" value="1"/>
</dbReference>
<dbReference type="PANTHER" id="PTHR46910:SF25">
    <property type="entry name" value="ABC-TRANSPORTER-REGULATING TRANSCRIPTION FACTOR"/>
    <property type="match status" value="1"/>
</dbReference>
<feature type="domain" description="Xylanolytic transcriptional activator regulatory" evidence="3">
    <location>
        <begin position="190"/>
        <end position="375"/>
    </location>
</feature>
<dbReference type="GeneID" id="62156671"/>
<keyword evidence="5" id="KW-1185">Reference proteome</keyword>
<dbReference type="RefSeq" id="XP_038751192.1">
    <property type="nucleotide sequence ID" value="XM_038883597.1"/>
</dbReference>
<sequence>MASSSESPAPATAGEGSEDNSKKRIYNSAQETEAKLKAIEASLQQISQLRVTENAKTNSHEDGSNSSAPEIHRFPDISLPLLPLKDLFSGNELLAKLRSTKNQMEARMDPGGFPRKVFAYFPPREYMVDLEHSVIEEVQLFCPTLTRRSFIQLVDGQYTDEGAAFVDDPAQWAIMNALFGSALQFRMANDSFDHMARMGWGYFKNAFAAFGELVLSRTDLATCEAMLSLATFLIGTADARIISHIVSSAARVAHIIGLHRKESYANLDDDLANRYRRVCWVTHIVNTDLMIKYGLPTPFDQSKITTELPDEDFSDPHSLSGQSQGQESLNYVRKLAEISRIRSKIHENLTDTPGQSGLEHQTAVFALNTELEDWRLTLPKDSRPDLEAATTDRELDTCVVHLHFIYFNAVIKTHTTLARLNNVSSHAVALFRHPSWGSSQESCPIVKQAYAKVVAAARATIDILRVMPSQSFVQLWGMLHYPLTACLILLWASLEDPTGPEAHLNVRIIGQFVQFLAGLGEEGCDIRNMLDGCSKFFKVVKYAVHTQRAIRLTRPLEEDESVREQLEAFRQRLSGVADWTHLAQGLMSNMPVLCAQAREVFTDILDAEDSEPKGGYGPFAAEVLKPHNHNFTFCT</sequence>
<feature type="region of interest" description="Disordered" evidence="2">
    <location>
        <begin position="1"/>
        <end position="29"/>
    </location>
</feature>
<dbReference type="EMBL" id="JAATWM020000002">
    <property type="protein sequence ID" value="KAF9881731.1"/>
    <property type="molecule type" value="Genomic_DNA"/>
</dbReference>
<dbReference type="GO" id="GO:0008270">
    <property type="term" value="F:zinc ion binding"/>
    <property type="evidence" value="ECO:0007669"/>
    <property type="project" value="InterPro"/>
</dbReference>
<name>A0A9P6LQJ0_9PEZI</name>
<evidence type="ECO:0000313" key="4">
    <source>
        <dbReference type="EMBL" id="KAF9881731.1"/>
    </source>
</evidence>
<dbReference type="PANTHER" id="PTHR46910">
    <property type="entry name" value="TRANSCRIPTION FACTOR PDR1"/>
    <property type="match status" value="1"/>
</dbReference>
<protein>
    <recommendedName>
        <fullName evidence="3">Xylanolytic transcriptional activator regulatory domain-containing protein</fullName>
    </recommendedName>
</protein>
<reference evidence="4" key="1">
    <citation type="submission" date="2020-03" db="EMBL/GenBank/DDBJ databases">
        <authorList>
            <person name="He L."/>
        </authorList>
    </citation>
    <scope>NUCLEOTIDE SEQUENCE</scope>
    <source>
        <strain evidence="4">CkLH20</strain>
    </source>
</reference>
<comment type="caution">
    <text evidence="4">The sequence shown here is derived from an EMBL/GenBank/DDBJ whole genome shotgun (WGS) entry which is preliminary data.</text>
</comment>
<evidence type="ECO:0000313" key="5">
    <source>
        <dbReference type="Proteomes" id="UP000781932"/>
    </source>
</evidence>
<dbReference type="Proteomes" id="UP000781932">
    <property type="component" value="Unassembled WGS sequence"/>
</dbReference>